<sequence length="291" mass="33628">MVLSMTGYGRGRRKTQQFSVTVEIKSVNHRFCEYQIRMPKQLVKVEEELKKIIGNYVQRGRIDVFVTIAGEGLVKRRLRVDWDLLDEYHRFLSRIREQYGIESGFGIRELLNREDLVTIEEIEEDNEEILTLVLEACKEAAGQLRLMREKEGSLLKADLEKHLQTISKQVDDIKTEAQSLVSTYRFKLEKRMQELSGGRLDEARLVQEAALFADKSDIHEEVTRLESHLIQFGETLALDEPIGRKLDFMIQEMNREVNTIGSKANASGISTAVVELKTVLEKMREQVQNIE</sequence>
<dbReference type="PATRIC" id="fig|1398.19.peg.130"/>
<feature type="domain" description="Endoribonuclease YicC-like N-terminal" evidence="6">
    <location>
        <begin position="3"/>
        <end position="156"/>
    </location>
</feature>
<comment type="similarity">
    <text evidence="5">Belongs to the YicC/YloC family.</text>
</comment>
<dbReference type="GO" id="GO:0004521">
    <property type="term" value="F:RNA endonuclease activity"/>
    <property type="evidence" value="ECO:0007669"/>
    <property type="project" value="InterPro"/>
</dbReference>
<accession>A0A133KSX7</accession>
<dbReference type="GeneID" id="93260204"/>
<dbReference type="Pfam" id="PF03755">
    <property type="entry name" value="YicC-like_N"/>
    <property type="match status" value="1"/>
</dbReference>
<dbReference type="PANTHER" id="PTHR30636">
    <property type="entry name" value="UPF0701 PROTEIN YICC"/>
    <property type="match status" value="1"/>
</dbReference>
<proteinExistence type="inferred from homology"/>
<dbReference type="Pfam" id="PF08340">
    <property type="entry name" value="YicC-like_C"/>
    <property type="match status" value="1"/>
</dbReference>
<dbReference type="EMBL" id="LRPN01000051">
    <property type="protein sequence ID" value="KWZ82612.1"/>
    <property type="molecule type" value="Genomic_DNA"/>
</dbReference>
<evidence type="ECO:0000313" key="9">
    <source>
        <dbReference type="Proteomes" id="UP000070376"/>
    </source>
</evidence>
<evidence type="ECO:0000259" key="7">
    <source>
        <dbReference type="Pfam" id="PF08340"/>
    </source>
</evidence>
<keyword evidence="3" id="KW-0255">Endonuclease</keyword>
<evidence type="ECO:0000259" key="6">
    <source>
        <dbReference type="Pfam" id="PF03755"/>
    </source>
</evidence>
<evidence type="ECO:0000256" key="3">
    <source>
        <dbReference type="ARBA" id="ARBA00022759"/>
    </source>
</evidence>
<protein>
    <submittedName>
        <fullName evidence="8">TIGR00255 family protein</fullName>
    </submittedName>
</protein>
<dbReference type="Proteomes" id="UP000070376">
    <property type="component" value="Unassembled WGS sequence"/>
</dbReference>
<reference evidence="9" key="1">
    <citation type="submission" date="2016-01" db="EMBL/GenBank/DDBJ databases">
        <authorList>
            <person name="Mitreva M."/>
            <person name="Pepin K.H."/>
            <person name="Mihindukulasuriya K.A."/>
            <person name="Fulton R."/>
            <person name="Fronick C."/>
            <person name="O'Laughlin M."/>
            <person name="Miner T."/>
            <person name="Herter B."/>
            <person name="Rosa B.A."/>
            <person name="Cordes M."/>
            <person name="Tomlinson C."/>
            <person name="Wollam A."/>
            <person name="Palsikar V.B."/>
            <person name="Mardis E.R."/>
            <person name="Wilson R.K."/>
        </authorList>
    </citation>
    <scope>NUCLEOTIDE SEQUENCE [LARGE SCALE GENOMIC DNA]</scope>
    <source>
        <strain evidence="9">GED7749B</strain>
    </source>
</reference>
<dbReference type="RefSeq" id="WP_014095507.1">
    <property type="nucleotide sequence ID" value="NZ_CP010525.1"/>
</dbReference>
<dbReference type="AlphaFoldDB" id="A0A133KSX7"/>
<evidence type="ECO:0000256" key="2">
    <source>
        <dbReference type="ARBA" id="ARBA00022722"/>
    </source>
</evidence>
<comment type="cofactor">
    <cofactor evidence="1">
        <name>a divalent metal cation</name>
        <dbReference type="ChEBI" id="CHEBI:60240"/>
    </cofactor>
</comment>
<organism evidence="8 9">
    <name type="scientific">Heyndrickxia coagulans</name>
    <name type="common">Weizmannia coagulans</name>
    <dbReference type="NCBI Taxonomy" id="1398"/>
    <lineage>
        <taxon>Bacteria</taxon>
        <taxon>Bacillati</taxon>
        <taxon>Bacillota</taxon>
        <taxon>Bacilli</taxon>
        <taxon>Bacillales</taxon>
        <taxon>Bacillaceae</taxon>
        <taxon>Heyndrickxia</taxon>
    </lineage>
</organism>
<keyword evidence="4" id="KW-0378">Hydrolase</keyword>
<dbReference type="PANTHER" id="PTHR30636:SF3">
    <property type="entry name" value="UPF0701 PROTEIN YICC"/>
    <property type="match status" value="1"/>
</dbReference>
<dbReference type="InterPro" id="IPR005229">
    <property type="entry name" value="YicC/YloC-like"/>
</dbReference>
<gene>
    <name evidence="8" type="ORF">HMPREF3213_01690</name>
</gene>
<keyword evidence="2" id="KW-0540">Nuclease</keyword>
<dbReference type="GO" id="GO:0016787">
    <property type="term" value="F:hydrolase activity"/>
    <property type="evidence" value="ECO:0007669"/>
    <property type="project" value="UniProtKB-KW"/>
</dbReference>
<evidence type="ECO:0000313" key="8">
    <source>
        <dbReference type="EMBL" id="KWZ82612.1"/>
    </source>
</evidence>
<evidence type="ECO:0000256" key="4">
    <source>
        <dbReference type="ARBA" id="ARBA00022801"/>
    </source>
</evidence>
<feature type="domain" description="Endoribonuclease YicC-like C-terminal" evidence="7">
    <location>
        <begin position="173"/>
        <end position="291"/>
    </location>
</feature>
<evidence type="ECO:0000256" key="1">
    <source>
        <dbReference type="ARBA" id="ARBA00001968"/>
    </source>
</evidence>
<name>A0A133KSX7_HEYCO</name>
<dbReference type="NCBIfam" id="TIGR00255">
    <property type="entry name" value="YicC/YloC family endoribonuclease"/>
    <property type="match status" value="1"/>
</dbReference>
<comment type="caution">
    <text evidence="8">The sequence shown here is derived from an EMBL/GenBank/DDBJ whole genome shotgun (WGS) entry which is preliminary data.</text>
</comment>
<dbReference type="InterPro" id="IPR013527">
    <property type="entry name" value="YicC-like_N"/>
</dbReference>
<evidence type="ECO:0000256" key="5">
    <source>
        <dbReference type="ARBA" id="ARBA00035648"/>
    </source>
</evidence>
<dbReference type="InterPro" id="IPR013551">
    <property type="entry name" value="YicC-like_C"/>
</dbReference>